<keyword evidence="6" id="KW-1185">Reference proteome</keyword>
<comment type="similarity">
    <text evidence="3">Belongs to the WD repeat PROPPIN family.</text>
</comment>
<feature type="region of interest" description="Disordered" evidence="4">
    <location>
        <begin position="112"/>
        <end position="186"/>
    </location>
</feature>
<dbReference type="Pfam" id="PF00400">
    <property type="entry name" value="WD40"/>
    <property type="match status" value="1"/>
</dbReference>
<feature type="compositionally biased region" description="Polar residues" evidence="4">
    <location>
        <begin position="112"/>
        <end position="121"/>
    </location>
</feature>
<dbReference type="Proteomes" id="UP001176517">
    <property type="component" value="Unassembled WGS sequence"/>
</dbReference>
<protein>
    <submittedName>
        <fullName evidence="5">Phosphatidylinositol 3,5-bisphosphate-binding protein</fullName>
    </submittedName>
</protein>
<feature type="region of interest" description="Disordered" evidence="4">
    <location>
        <begin position="639"/>
        <end position="696"/>
    </location>
</feature>
<accession>A0AAN6GUT0</accession>
<dbReference type="InterPro" id="IPR015943">
    <property type="entry name" value="WD40/YVTN_repeat-like_dom_sf"/>
</dbReference>
<feature type="compositionally biased region" description="Low complexity" evidence="4">
    <location>
        <begin position="163"/>
        <end position="184"/>
    </location>
</feature>
<comment type="caution">
    <text evidence="5">The sequence shown here is derived from an EMBL/GenBank/DDBJ whole genome shotgun (WGS) entry which is preliminary data.</text>
</comment>
<name>A0AAN6GUT0_9BASI</name>
<feature type="region of interest" description="Disordered" evidence="4">
    <location>
        <begin position="203"/>
        <end position="248"/>
    </location>
</feature>
<evidence type="ECO:0000256" key="4">
    <source>
        <dbReference type="SAM" id="MobiDB-lite"/>
    </source>
</evidence>
<reference evidence="5" key="1">
    <citation type="journal article" date="2023" name="PhytoFront">
        <title>Draft Genome Resources of Seven Strains of Tilletia horrida, Causal Agent of Kernel Smut of Rice.</title>
        <authorList>
            <person name="Khanal S."/>
            <person name="Antony Babu S."/>
            <person name="Zhou X.G."/>
        </authorList>
    </citation>
    <scope>NUCLEOTIDE SEQUENCE</scope>
    <source>
        <strain evidence="5">TX6</strain>
    </source>
</reference>
<keyword evidence="2" id="KW-0677">Repeat</keyword>
<evidence type="ECO:0000256" key="2">
    <source>
        <dbReference type="ARBA" id="ARBA00022737"/>
    </source>
</evidence>
<evidence type="ECO:0000256" key="3">
    <source>
        <dbReference type="ARBA" id="ARBA00025740"/>
    </source>
</evidence>
<keyword evidence="1" id="KW-0853">WD repeat</keyword>
<evidence type="ECO:0000256" key="1">
    <source>
        <dbReference type="ARBA" id="ARBA00022574"/>
    </source>
</evidence>
<evidence type="ECO:0000313" key="5">
    <source>
        <dbReference type="EMBL" id="KAK0556680.1"/>
    </source>
</evidence>
<feature type="region of interest" description="Disordered" evidence="4">
    <location>
        <begin position="786"/>
        <end position="821"/>
    </location>
</feature>
<dbReference type="GO" id="GO:0005737">
    <property type="term" value="C:cytoplasm"/>
    <property type="evidence" value="ECO:0007669"/>
    <property type="project" value="UniProtKB-ARBA"/>
</dbReference>
<dbReference type="PANTHER" id="PTHR11227">
    <property type="entry name" value="WD-REPEAT PROTEIN INTERACTING WITH PHOSPHOINOSIDES WIPI -RELATED"/>
    <property type="match status" value="1"/>
</dbReference>
<feature type="compositionally biased region" description="Low complexity" evidence="4">
    <location>
        <begin position="130"/>
        <end position="143"/>
    </location>
</feature>
<dbReference type="InterPro" id="IPR001680">
    <property type="entry name" value="WD40_rpt"/>
</dbReference>
<sequence length="851" mass="90037">MYLARHHALTSHPPAPAFLHAAFFHHDNHADPAAAAATDIITCATPSGFFVAQTSPFSLLSRRAFTPSQGVLSLVVPIEHSSLLLLVGGGRVPRFAPNKLVLWDEAAVIKTTQKHQQPASSDKTEKEPASNPRPSFSSESQSSHLADADSIRDIDDDDDDNGNDNASSASSFSHDQHSESSSADNIDPSMYLSAVYHSTAASKPTLEINDPPLPAKHDLKGKGKANAGPAPIQPRAPIKSSPSTPRPSLGAAVAELEFAEAVTGVQIYPFDLPAPPTTAAALAKSYIIVVVLKTKAAVFELGPAQMLQEHQSQTAPPSSQSADTHDQGLRIIHRTTVDIAGAARQGLAAIAPASSHKVNSKWSRSKGSTAALIALPGRQKGHVQLVRVPLLSCAPRSSPNHNEADPNQPLNIGASTIIIAHSSALNSITLSPCGRLLITSSDRGTLVRLWSVRGDPIQFGSVSELQSTRSASTSAPTINPTLIRELRRGSDQAYILSVAIAPDLSALAVASDKGTIHIFRLGLVPGADSVPKKEADDSDPAAAVKNPKSSSSSSSFPIPKALKKATSLTRKHLLPTATSSLSVLPGSNQLKKYLASEWSTAHFRIPLRTFGGRSAEAAWGERGGPGGVETPHVRVPLKKAPQAGSASATSTARSDADAFGVAEDEPGSTASSEAKRRVQQPVEAMSGGSARSTEGGWAAMRARIEDVRRGEAGLDEKIFLTWTRSRAEGESARESEVRPPAAADGRSRYELIALTTGGGWYRLGLPDPHRKPEPMLQDIGNGATTHLQAPARPQRAGSSISDQRAGRGELDSAIGANQQALEDRELEKSGMISGCTLLEYRRFGQRDEWEQ</sequence>
<proteinExistence type="inferred from homology"/>
<dbReference type="AlphaFoldDB" id="A0AAN6GUT0"/>
<dbReference type="EMBL" id="JAPDMZ010000012">
    <property type="protein sequence ID" value="KAK0556680.1"/>
    <property type="molecule type" value="Genomic_DNA"/>
</dbReference>
<dbReference type="InterPro" id="IPR036322">
    <property type="entry name" value="WD40_repeat_dom_sf"/>
</dbReference>
<dbReference type="SUPFAM" id="SSF50978">
    <property type="entry name" value="WD40 repeat-like"/>
    <property type="match status" value="1"/>
</dbReference>
<evidence type="ECO:0000313" key="6">
    <source>
        <dbReference type="Proteomes" id="UP001176517"/>
    </source>
</evidence>
<organism evidence="5 6">
    <name type="scientific">Tilletia horrida</name>
    <dbReference type="NCBI Taxonomy" id="155126"/>
    <lineage>
        <taxon>Eukaryota</taxon>
        <taxon>Fungi</taxon>
        <taxon>Dikarya</taxon>
        <taxon>Basidiomycota</taxon>
        <taxon>Ustilaginomycotina</taxon>
        <taxon>Exobasidiomycetes</taxon>
        <taxon>Tilletiales</taxon>
        <taxon>Tilletiaceae</taxon>
        <taxon>Tilletia</taxon>
    </lineage>
</organism>
<gene>
    <name evidence="5" type="primary">HSV2</name>
    <name evidence="5" type="ORF">OC846_000999</name>
</gene>
<dbReference type="SMART" id="SM00320">
    <property type="entry name" value="WD40"/>
    <property type="match status" value="2"/>
</dbReference>
<feature type="region of interest" description="Disordered" evidence="4">
    <location>
        <begin position="529"/>
        <end position="558"/>
    </location>
</feature>
<feature type="compositionally biased region" description="Low complexity" evidence="4">
    <location>
        <begin position="643"/>
        <end position="653"/>
    </location>
</feature>
<dbReference type="Gene3D" id="2.130.10.10">
    <property type="entry name" value="YVTN repeat-like/Quinoprotein amine dehydrogenase"/>
    <property type="match status" value="1"/>
</dbReference>
<dbReference type="InterPro" id="IPR048720">
    <property type="entry name" value="PROPPIN"/>
</dbReference>